<dbReference type="Pfam" id="PF06602">
    <property type="entry name" value="Myotub-related"/>
    <property type="match status" value="2"/>
</dbReference>
<dbReference type="InterPro" id="IPR010569">
    <property type="entry name" value="Myotubularin-like_Pase_dom"/>
</dbReference>
<sequence length="738" mass="84456">MNIQKKKVTENQTFKSYVNFESGQESKVNTTTNTNDTGISTCRPSTSSSTDENDFSDDMYLGNLSVILPPNGKNREDIVDLQPKLLPGEAIVRQANNVLKFNNMSNHKTGISGALICTNFKLSFVTLEDYPSNLRLRNLLLQENDICLMNIESVYQVVNGRRKKVVSPVNISGAVEVVEIHCKDLRVYTFSFKFCSRSEPKDLLYAILHHHCPSLAQLLFAFDYCGVKEVKSVHPTSSKYTMIQDWEMELKRCGCSSWRVSLWNESFNVCDSLPEAFVVPPEIFGKDVSKLSPLYNGQRFPIWSWGMPHGNVLIRSSAVYDPQNLSRKLTEAIKKAIPQHGGLHFLNLDNVCPSVRDIQSSYSKLQEICKPENVHSYWKLESTYLSSIESTHWFHHLSACLNISLKIAECMSIRKDSVVITELGGRDLSCVISSLVQILLDPFCRTQHGFECLVQKEWVALGHPFQERLGQIKVEEVHQSPVFLLFLDCMWQILQQFPSKFEFTETYLTNLWDTVHISCFGTFLFNCHRERINVCSKQYDSRRLHSSWDWSLQFTKQDMILFKNPLYILSAQENENHPRPWSLACDGPWNSRNRPFTPAKKMEEKENTLLELDPSVTRMQLWTQCYLRWVPMAQVVGGGLPVVYLQNAVIWDEICTLEKLLLSLPEPANLRYRRVASDNNLFRSEGDNSCGVKHDSHIVTSAFPYSPIGPFDCQHFHRVPSSSCLLVDVVGTDQELDE</sequence>
<proteinExistence type="inferred from homology"/>
<dbReference type="Proteomes" id="UP000694941">
    <property type="component" value="Unplaced"/>
</dbReference>
<dbReference type="Pfam" id="PF12578">
    <property type="entry name" value="3-PAP"/>
    <property type="match status" value="1"/>
</dbReference>
<feature type="domain" description="Myotubularin phosphatase" evidence="3">
    <location>
        <begin position="240"/>
        <end position="626"/>
    </location>
</feature>
<dbReference type="InterPro" id="IPR030564">
    <property type="entry name" value="Myotubularin"/>
</dbReference>
<comment type="similarity">
    <text evidence="1">Belongs to the protein-tyrosine phosphatase family. Non-receptor class myotubularin subfamily.</text>
</comment>
<feature type="compositionally biased region" description="Polar residues" evidence="2">
    <location>
        <begin position="38"/>
        <end position="50"/>
    </location>
</feature>
<dbReference type="SUPFAM" id="SSF50729">
    <property type="entry name" value="PH domain-like"/>
    <property type="match status" value="1"/>
</dbReference>
<dbReference type="RefSeq" id="XP_013780665.1">
    <property type="nucleotide sequence ID" value="XM_013925211.2"/>
</dbReference>
<dbReference type="SUPFAM" id="SSF52799">
    <property type="entry name" value="(Phosphotyrosine protein) phosphatases II"/>
    <property type="match status" value="1"/>
</dbReference>
<organism evidence="4 5">
    <name type="scientific">Limulus polyphemus</name>
    <name type="common">Atlantic horseshoe crab</name>
    <dbReference type="NCBI Taxonomy" id="6850"/>
    <lineage>
        <taxon>Eukaryota</taxon>
        <taxon>Metazoa</taxon>
        <taxon>Ecdysozoa</taxon>
        <taxon>Arthropoda</taxon>
        <taxon>Chelicerata</taxon>
        <taxon>Merostomata</taxon>
        <taxon>Xiphosura</taxon>
        <taxon>Limulidae</taxon>
        <taxon>Limulus</taxon>
    </lineage>
</organism>
<dbReference type="PANTHER" id="PTHR10807:SF110">
    <property type="entry name" value="FI17948P1"/>
    <property type="match status" value="1"/>
</dbReference>
<dbReference type="PROSITE" id="PS51339">
    <property type="entry name" value="PPASE_MYOTUBULARIN"/>
    <property type="match status" value="1"/>
</dbReference>
<evidence type="ECO:0000313" key="4">
    <source>
        <dbReference type="Proteomes" id="UP000694941"/>
    </source>
</evidence>
<evidence type="ECO:0000256" key="1">
    <source>
        <dbReference type="ARBA" id="ARBA00007471"/>
    </source>
</evidence>
<gene>
    <name evidence="5" type="primary">LOC106465022</name>
</gene>
<accession>A0ABM1BF06</accession>
<dbReference type="Gene3D" id="2.30.29.30">
    <property type="entry name" value="Pleckstrin-homology domain (PH domain)/Phosphotyrosine-binding domain (PTB)"/>
    <property type="match status" value="1"/>
</dbReference>
<protein>
    <submittedName>
        <fullName evidence="5">Myotubularin-related protein 10-A-like</fullName>
    </submittedName>
</protein>
<evidence type="ECO:0000313" key="5">
    <source>
        <dbReference type="RefSeq" id="XP_013780665.1"/>
    </source>
</evidence>
<evidence type="ECO:0000259" key="3">
    <source>
        <dbReference type="PROSITE" id="PS51339"/>
    </source>
</evidence>
<feature type="region of interest" description="Disordered" evidence="2">
    <location>
        <begin position="22"/>
        <end position="54"/>
    </location>
</feature>
<evidence type="ECO:0000256" key="2">
    <source>
        <dbReference type="SAM" id="MobiDB-lite"/>
    </source>
</evidence>
<keyword evidence="4" id="KW-1185">Reference proteome</keyword>
<dbReference type="InterPro" id="IPR029021">
    <property type="entry name" value="Prot-tyrosine_phosphatase-like"/>
</dbReference>
<dbReference type="InterPro" id="IPR022587">
    <property type="entry name" value="MTMR12-like_C"/>
</dbReference>
<dbReference type="InterPro" id="IPR011993">
    <property type="entry name" value="PH-like_dom_sf"/>
</dbReference>
<reference evidence="5" key="1">
    <citation type="submission" date="2025-08" db="UniProtKB">
        <authorList>
            <consortium name="RefSeq"/>
        </authorList>
    </citation>
    <scope>IDENTIFICATION</scope>
    <source>
        <tissue evidence="5">Muscle</tissue>
    </source>
</reference>
<dbReference type="PANTHER" id="PTHR10807">
    <property type="entry name" value="MYOTUBULARIN-RELATED"/>
    <property type="match status" value="1"/>
</dbReference>
<dbReference type="GeneID" id="106465022"/>
<name>A0ABM1BF06_LIMPO</name>